<dbReference type="RefSeq" id="WP_073025634.1">
    <property type="nucleotide sequence ID" value="NZ_FQZS01000009.1"/>
</dbReference>
<dbReference type="EMBL" id="FQZS01000009">
    <property type="protein sequence ID" value="SHI84099.1"/>
    <property type="molecule type" value="Genomic_DNA"/>
</dbReference>
<dbReference type="Pfam" id="PF01637">
    <property type="entry name" value="ATPase_2"/>
    <property type="match status" value="1"/>
</dbReference>
<dbReference type="GO" id="GO:0005524">
    <property type="term" value="F:ATP binding"/>
    <property type="evidence" value="ECO:0007669"/>
    <property type="project" value="InterPro"/>
</dbReference>
<dbReference type="PANTHER" id="PTHR34301:SF8">
    <property type="entry name" value="ATPASE DOMAIN-CONTAINING PROTEIN"/>
    <property type="match status" value="1"/>
</dbReference>
<dbReference type="SUPFAM" id="SSF52540">
    <property type="entry name" value="P-loop containing nucleoside triphosphate hydrolases"/>
    <property type="match status" value="1"/>
</dbReference>
<dbReference type="PANTHER" id="PTHR34301">
    <property type="entry name" value="DNA-BINDING PROTEIN-RELATED"/>
    <property type="match status" value="1"/>
</dbReference>
<evidence type="ECO:0000259" key="1">
    <source>
        <dbReference type="Pfam" id="PF01637"/>
    </source>
</evidence>
<dbReference type="Proteomes" id="UP000184442">
    <property type="component" value="Unassembled WGS sequence"/>
</dbReference>
<dbReference type="OrthoDB" id="9813134at2"/>
<dbReference type="InterPro" id="IPR011579">
    <property type="entry name" value="ATPase_dom"/>
</dbReference>
<protein>
    <submittedName>
        <fullName evidence="2">Predicted ATPase, AAA+ ATPase superfamily</fullName>
    </submittedName>
</protein>
<organism evidence="2 3">
    <name type="scientific">Lutispora thermophila DSM 19022</name>
    <dbReference type="NCBI Taxonomy" id="1122184"/>
    <lineage>
        <taxon>Bacteria</taxon>
        <taxon>Bacillati</taxon>
        <taxon>Bacillota</taxon>
        <taxon>Clostridia</taxon>
        <taxon>Lutisporales</taxon>
        <taxon>Lutisporaceae</taxon>
        <taxon>Lutispora</taxon>
    </lineage>
</organism>
<evidence type="ECO:0000313" key="2">
    <source>
        <dbReference type="EMBL" id="SHI84099.1"/>
    </source>
</evidence>
<gene>
    <name evidence="2" type="ORF">SAMN02745176_01532</name>
</gene>
<feature type="domain" description="ATPase" evidence="1">
    <location>
        <begin position="1241"/>
        <end position="1470"/>
    </location>
</feature>
<accession>A0A1M6EFE2</accession>
<evidence type="ECO:0000313" key="3">
    <source>
        <dbReference type="Proteomes" id="UP000184442"/>
    </source>
</evidence>
<reference evidence="2 3" key="1">
    <citation type="submission" date="2016-11" db="EMBL/GenBank/DDBJ databases">
        <authorList>
            <person name="Jaros S."/>
            <person name="Januszkiewicz K."/>
            <person name="Wedrychowicz H."/>
        </authorList>
    </citation>
    <scope>NUCLEOTIDE SEQUENCE [LARGE SCALE GENOMIC DNA]</scope>
    <source>
        <strain evidence="2 3">DSM 19022</strain>
    </source>
</reference>
<dbReference type="Gene3D" id="3.40.50.300">
    <property type="entry name" value="P-loop containing nucleotide triphosphate hydrolases"/>
    <property type="match status" value="1"/>
</dbReference>
<keyword evidence="3" id="KW-1185">Reference proteome</keyword>
<proteinExistence type="predicted"/>
<name>A0A1M6EFE2_9FIRM</name>
<dbReference type="InterPro" id="IPR027417">
    <property type="entry name" value="P-loop_NTPase"/>
</dbReference>
<dbReference type="STRING" id="1122184.SAMN02745176_01532"/>
<sequence length="1624" mass="191039">MFSSDEMIVASPIIEGFKKILLEEDYNRCIEYVKTQKELRNIFDAHFDRSKKVRKIISQYKDEYIKSQDHYVLFNIIMLNRDEYCYQPWIELFEVFAQDSPLYSYKCLSIYHDLRERGLLPQEAGEVKADLFRKWETQKSLCKKNNLWIEAFGAALKQASISDDYLISFLTFLDYNLSNLISFNAEQQPHMTNLIEKIKGFLNSKLSNKKFSNWIQAILSEMHGDLDSSMSWRLQDYRRHNNPMAIVRKLYSIKEFDRLEQFLHDELELNPENSEIGKSLKRADMLKLAATIESEELVAMIEDIALKGPQVPSGERLDALYKAFKRYGLTKDGVKFFALLKQLFPLDHEVNKYYGRILEADGQIEEAFKNYDLMLMSGSDNKRTIIDIRMIFISALAQGRIEYGDKVMSKLDEMEDLKREIEEFLESGNKKSMEEIHKLYRRVKRELEMFRSLYEKIKESDKAMEFQQTFTSLCFKAQDYDCIGIVDDLICLESLDFIMYEEVKGLISITAVHSKKIFPLKFHIVNKFMDSIIHNSLQGKHILDIIEIINNDIFCALKFIYENQHINIEKIKEITRILGSQNGVNITLKTSMDILYKTQDDGIRKFLLLLLAALYNSTRLITSIYKSSYDKEFNKQLIMELCNLYIHDLNKNSHFHMRLGFDLMECSYIEEAKGYFYYAMNNIPEEENGSSVSLLMYCVCDLLMKMDRGLDINPDDYERKSYFAKALLSIVEKEKYKDYVSKYISFSQGKEDRTRIMIEAFRAALEQDYSKAMEELKKIEYDQQLFEDGKIQINSLSVKNNGYETEGNFPMDEVDVVATEKFRENEAGMIEDFLRIFDDIEDSSVFIEKLIQHVPVLADGIYGCQLPEEGLEEQYKVWTGIVDRYVGSIEALSILDLSNRCHASLKAAVAAIIMGRYNEFFKYIIEYCEAELQRQIKVKQRSNQQVAFAYEAHLIWYASYRYYRKHDLTLNKIEKELGYYHVCFFKTYTLIEDFYALMENMTYAKRMNLLFGRLGYRFITAYDIEYRDKNEGILSYFHSFAVALERYASVEDIEEKRIWINNAVKQIKKMNEIADKQFLKRYKYEAIKDFINNLLYVCNEELKKLENRPLIKAAFLNHEDLHTITVDNKFQCSFHFLITNEGQEKAWDLSCSFKVTKDNRLLSIPLNIENRTLREGEKLPVGFKHNFEEEGQYEIRIESKYAHGPFKTFNYGIDVRNKSFDFERIKENTYPTGPIDDESKFFGRKAIIQRIKDRLYDESDRTTFLIYGSRRVGKTSLLYHMEKIFGDKFYPIICDCENIFDADDTSELIYQLFVENIVDRLTFEYGIEIDMPLEEEFKKSPLRQLKRFFMDVEKSIGDKSLLLMVDEFDEVVKKVEDGVYSDELFNFIRTKMQHSNKTRFILAGGSYILNMMKNKALKISDTAKPLEIGFLELDEAREMILKPLGQKGIQCVPEAVDRIIMITSGHPYFLTAMGNSLVELLNREKERYVIYPDDVDYISDKLIDMTQKSMYEHFWNSLDSNYKKLIIAIIGEETDSWNDFVEIDRVYDRLKEVCAEGPLSEGLYKDKVRAIINELVAGKILFMENKVEPSVRISVEQLNKWTRRWKNTDQVLYEIQGGIESYEQ</sequence>